<keyword evidence="3 11" id="KW-0533">Nickel</keyword>
<feature type="binding site" evidence="11">
    <location>
        <position position="87"/>
    </location>
    <ligand>
        <name>Fe(2+)</name>
        <dbReference type="ChEBI" id="CHEBI:29033"/>
        <note>for iron-dependent acireductone dioxygenase activity</note>
    </ligand>
</feature>
<protein>
    <recommendedName>
        <fullName evidence="11">Acireductone dioxygenase</fullName>
    </recommendedName>
    <alternativeName>
        <fullName evidence="11">Acireductone dioxygenase (Fe(2+)-requiring)</fullName>
        <shortName evidence="11">ARD'</shortName>
        <shortName evidence="11">Fe-ARD</shortName>
        <ecNumber evidence="11">1.13.11.54</ecNumber>
    </alternativeName>
    <alternativeName>
        <fullName evidence="11">Acireductone dioxygenase (Ni(2+)-requiring)</fullName>
        <shortName evidence="11">ARD</shortName>
        <shortName evidence="11">Ni-ARD</shortName>
        <ecNumber evidence="11">1.13.11.53</ecNumber>
    </alternativeName>
</protein>
<comment type="similarity">
    <text evidence="11">Belongs to the acireductone dioxygenase (ARD) family.</text>
</comment>
<evidence type="ECO:0000256" key="8">
    <source>
        <dbReference type="ARBA" id="ARBA00023004"/>
    </source>
</evidence>
<dbReference type="SUPFAM" id="SSF51182">
    <property type="entry name" value="RmlC-like cupins"/>
    <property type="match status" value="1"/>
</dbReference>
<evidence type="ECO:0000256" key="10">
    <source>
        <dbReference type="ARBA" id="ARBA00023242"/>
    </source>
</evidence>
<evidence type="ECO:0000256" key="6">
    <source>
        <dbReference type="ARBA" id="ARBA00022964"/>
    </source>
</evidence>
<feature type="binding site" evidence="11">
    <location>
        <position position="151"/>
    </location>
    <ligand>
        <name>Fe(2+)</name>
        <dbReference type="ChEBI" id="CHEBI:29033"/>
        <note>for iron-dependent acireductone dioxygenase activity</note>
    </ligand>
</feature>
<dbReference type="InterPro" id="IPR014710">
    <property type="entry name" value="RmlC-like_jellyroll"/>
</dbReference>
<feature type="binding site" evidence="11">
    <location>
        <position position="151"/>
    </location>
    <ligand>
        <name>Ni(2+)</name>
        <dbReference type="ChEBI" id="CHEBI:49786"/>
        <note>for nickel-dependent acireductone dioxygenase activity</note>
    </ligand>
</feature>
<comment type="pathway">
    <text evidence="11">Amino-acid biosynthesis; L-methionine biosynthesis via salvage pathway; L-methionine from S-methyl-5-thio-alpha-D-ribose 1-phosphate: step 5/6.</text>
</comment>
<evidence type="ECO:0000256" key="7">
    <source>
        <dbReference type="ARBA" id="ARBA00023002"/>
    </source>
</evidence>
<dbReference type="Pfam" id="PF03079">
    <property type="entry name" value="ARD"/>
    <property type="match status" value="2"/>
</dbReference>
<keyword evidence="13" id="KW-1185">Reference proteome</keyword>
<evidence type="ECO:0000313" key="12">
    <source>
        <dbReference type="EMBL" id="KAL0063213.1"/>
    </source>
</evidence>
<evidence type="ECO:0000256" key="2">
    <source>
        <dbReference type="ARBA" id="ARBA00022490"/>
    </source>
</evidence>
<feature type="binding site" evidence="11">
    <location>
        <position position="91"/>
    </location>
    <ligand>
        <name>Fe(2+)</name>
        <dbReference type="ChEBI" id="CHEBI:29033"/>
        <note>for iron-dependent acireductone dioxygenase activity</note>
    </ligand>
</feature>
<keyword evidence="5 11" id="KW-0479">Metal-binding</keyword>
<keyword evidence="2 11" id="KW-0963">Cytoplasm</keyword>
<dbReference type="PANTHER" id="PTHR23418">
    <property type="entry name" value="ACIREDUCTONE DIOXYGENASE"/>
    <property type="match status" value="1"/>
</dbReference>
<keyword evidence="6 11" id="KW-0223">Dioxygenase</keyword>
<dbReference type="InterPro" id="IPR004313">
    <property type="entry name" value="ARD"/>
</dbReference>
<evidence type="ECO:0000313" key="13">
    <source>
        <dbReference type="Proteomes" id="UP001437256"/>
    </source>
</evidence>
<evidence type="ECO:0000256" key="9">
    <source>
        <dbReference type="ARBA" id="ARBA00023167"/>
    </source>
</evidence>
<keyword evidence="4 11" id="KW-0028">Amino-acid biosynthesis</keyword>
<comment type="function">
    <text evidence="11">Catalyzes 2 different reactions between oxygen and the acireductone 1,2-dihydroxy-3-keto-5-methylthiopentene (DHK-MTPene) depending upon the metal bound in the active site. Fe-containing acireductone dioxygenase (Fe-ARD) produces formate and 2-keto-4-methylthiobutyrate (KMTB), the alpha-ketoacid precursor of methionine in the methionine recycle pathway. Ni-containing acireductone dioxygenase (Ni-ARD) produces methylthiopropionate, carbon monoxide and formate, and does not lie on the methionine recycle pathway.</text>
</comment>
<dbReference type="EC" id="1.13.11.53" evidence="11"/>
<comment type="subcellular location">
    <subcellularLocation>
        <location evidence="11">Cytoplasm</location>
    </subcellularLocation>
    <subcellularLocation>
        <location evidence="11">Nucleus</location>
    </subcellularLocation>
</comment>
<sequence length="199" mass="23020">MRAYYFDNLPGDPRLPHDSARPVTSEHLKSLNVETWHIPLTDDYEDKIDAIAREREYKNRDTINVTKEGFGDAYEEKIKMFFQEHLHEDEEIRYLISGSCYFDVRGKAHKPKFKSKQTQDNVPLIEAPSDSWIRVVISAGDLIVLPPGIYHRFTLDEGNKVEAMRLFKDAPKWAAINRSPESDLNEHRVGYLKSISQAA</sequence>
<dbReference type="Gene3D" id="2.60.120.10">
    <property type="entry name" value="Jelly Rolls"/>
    <property type="match status" value="1"/>
</dbReference>
<organism evidence="12 13">
    <name type="scientific">Marasmius tenuissimus</name>
    <dbReference type="NCBI Taxonomy" id="585030"/>
    <lineage>
        <taxon>Eukaryota</taxon>
        <taxon>Fungi</taxon>
        <taxon>Dikarya</taxon>
        <taxon>Basidiomycota</taxon>
        <taxon>Agaricomycotina</taxon>
        <taxon>Agaricomycetes</taxon>
        <taxon>Agaricomycetidae</taxon>
        <taxon>Agaricales</taxon>
        <taxon>Marasmiineae</taxon>
        <taxon>Marasmiaceae</taxon>
        <taxon>Marasmius</taxon>
    </lineage>
</organism>
<feature type="binding site" evidence="11">
    <location>
        <position position="87"/>
    </location>
    <ligand>
        <name>Ni(2+)</name>
        <dbReference type="ChEBI" id="CHEBI:49786"/>
        <note>for nickel-dependent acireductone dioxygenase activity</note>
    </ligand>
</feature>
<dbReference type="InterPro" id="IPR011051">
    <property type="entry name" value="RmlC_Cupin_sf"/>
</dbReference>
<dbReference type="Proteomes" id="UP001437256">
    <property type="component" value="Unassembled WGS sequence"/>
</dbReference>
<dbReference type="EC" id="1.13.11.54" evidence="11"/>
<feature type="binding site" evidence="11">
    <location>
        <position position="91"/>
    </location>
    <ligand>
        <name>Ni(2+)</name>
        <dbReference type="ChEBI" id="CHEBI:49786"/>
        <note>for nickel-dependent acireductone dioxygenase activity</note>
    </ligand>
</feature>
<keyword evidence="7 11" id="KW-0560">Oxidoreductase</keyword>
<name>A0ABR2ZR66_9AGAR</name>
<keyword evidence="10 11" id="KW-0539">Nucleus</keyword>
<keyword evidence="8 11" id="KW-0408">Iron</keyword>
<dbReference type="PANTHER" id="PTHR23418:SF0">
    <property type="entry name" value="ACIREDUCTONE DIOXYGENASE"/>
    <property type="match status" value="1"/>
</dbReference>
<comment type="cofactor">
    <cofactor evidence="11">
        <name>Fe(2+)</name>
        <dbReference type="ChEBI" id="CHEBI:29033"/>
    </cofactor>
    <cofactor evidence="11">
        <name>Ni(2+)</name>
        <dbReference type="ChEBI" id="CHEBI:49786"/>
    </cofactor>
    <text evidence="11">Binds either 1 Fe or Ni cation per monomer. Iron-binding promotes an acireductone dioxygenase reaction producing 2-keto-4-methylthiobutyrate, while nickel-binding promotes an acireductone dioxygenase reaction producing 3-(methylsulfanyl)propanoate.</text>
</comment>
<proteinExistence type="inferred from homology"/>
<comment type="caution">
    <text evidence="12">The sequence shown here is derived from an EMBL/GenBank/DDBJ whole genome shotgun (WGS) entry which is preliminary data.</text>
</comment>
<dbReference type="InterPro" id="IPR027496">
    <property type="entry name" value="ARD_euk"/>
</dbReference>
<feature type="binding site" evidence="11">
    <location>
        <position position="85"/>
    </location>
    <ligand>
        <name>Ni(2+)</name>
        <dbReference type="ChEBI" id="CHEBI:49786"/>
        <note>for nickel-dependent acireductone dioxygenase activity</note>
    </ligand>
</feature>
<dbReference type="GO" id="GO:0004411">
    <property type="term" value="F:homogentisate 1,2-dioxygenase activity"/>
    <property type="evidence" value="ECO:0007669"/>
    <property type="project" value="UniProtKB-EC"/>
</dbReference>
<dbReference type="CDD" id="cd02232">
    <property type="entry name" value="cupin_ARD"/>
    <property type="match status" value="1"/>
</dbReference>
<dbReference type="HAMAP" id="MF_03154">
    <property type="entry name" value="Salvage_MtnD_euk"/>
    <property type="match status" value="1"/>
</dbReference>
<reference evidence="12 13" key="1">
    <citation type="submission" date="2024-05" db="EMBL/GenBank/DDBJ databases">
        <title>A draft genome resource for the thread blight pathogen Marasmius tenuissimus strain MS-2.</title>
        <authorList>
            <person name="Yulfo-Soto G.E."/>
            <person name="Baruah I.K."/>
            <person name="Amoako-Attah I."/>
            <person name="Bukari Y."/>
            <person name="Meinhardt L.W."/>
            <person name="Bailey B.A."/>
            <person name="Cohen S.P."/>
        </authorList>
    </citation>
    <scope>NUCLEOTIDE SEQUENCE [LARGE SCALE GENOMIC DNA]</scope>
    <source>
        <strain evidence="12 13">MS-2</strain>
    </source>
</reference>
<gene>
    <name evidence="12" type="primary">ADI1_2</name>
    <name evidence="11" type="synonym">ADI1</name>
    <name evidence="12" type="ORF">AAF712_009911</name>
</gene>
<dbReference type="EMBL" id="JBBXMP010000086">
    <property type="protein sequence ID" value="KAL0063213.1"/>
    <property type="molecule type" value="Genomic_DNA"/>
</dbReference>
<accession>A0ABR2ZR66</accession>
<evidence type="ECO:0000256" key="4">
    <source>
        <dbReference type="ARBA" id="ARBA00022605"/>
    </source>
</evidence>
<evidence type="ECO:0000256" key="1">
    <source>
        <dbReference type="ARBA" id="ARBA00000428"/>
    </source>
</evidence>
<comment type="catalytic activity">
    <reaction evidence="11">
        <text>1,2-dihydroxy-5-(methylsulfanyl)pent-1-en-3-one + O2 = 3-(methylsulfanyl)propanoate + CO + formate + 2 H(+)</text>
        <dbReference type="Rhea" id="RHEA:14161"/>
        <dbReference type="ChEBI" id="CHEBI:15378"/>
        <dbReference type="ChEBI" id="CHEBI:15379"/>
        <dbReference type="ChEBI" id="CHEBI:15740"/>
        <dbReference type="ChEBI" id="CHEBI:17245"/>
        <dbReference type="ChEBI" id="CHEBI:49016"/>
        <dbReference type="ChEBI" id="CHEBI:49252"/>
        <dbReference type="EC" id="1.13.11.53"/>
    </reaction>
</comment>
<feature type="binding site" evidence="11">
    <location>
        <position position="85"/>
    </location>
    <ligand>
        <name>Fe(2+)</name>
        <dbReference type="ChEBI" id="CHEBI:29033"/>
        <note>for iron-dependent acireductone dioxygenase activity</note>
    </ligand>
</feature>
<keyword evidence="9 11" id="KW-0486">Methionine biosynthesis</keyword>
<comment type="catalytic activity">
    <reaction evidence="1 11">
        <text>1,2-dihydroxy-5-(methylsulfanyl)pent-1-en-3-one + O2 = 4-methylsulfanyl-2-oxobutanoate + formate + 2 H(+)</text>
        <dbReference type="Rhea" id="RHEA:24504"/>
        <dbReference type="ChEBI" id="CHEBI:15378"/>
        <dbReference type="ChEBI" id="CHEBI:15379"/>
        <dbReference type="ChEBI" id="CHEBI:15740"/>
        <dbReference type="ChEBI" id="CHEBI:16723"/>
        <dbReference type="ChEBI" id="CHEBI:49252"/>
        <dbReference type="EC" id="1.13.11.54"/>
    </reaction>
</comment>
<evidence type="ECO:0000256" key="5">
    <source>
        <dbReference type="ARBA" id="ARBA00022723"/>
    </source>
</evidence>
<evidence type="ECO:0000256" key="3">
    <source>
        <dbReference type="ARBA" id="ARBA00022596"/>
    </source>
</evidence>
<evidence type="ECO:0000256" key="11">
    <source>
        <dbReference type="HAMAP-Rule" id="MF_03154"/>
    </source>
</evidence>